<dbReference type="KEGG" id="mkc:kam1_1016"/>
<evidence type="ECO:0000313" key="3">
    <source>
        <dbReference type="EMBL" id="QDQ42247.1"/>
    </source>
</evidence>
<dbReference type="OrthoDB" id="176845at2"/>
<gene>
    <name evidence="2" type="ORF">A946_07625</name>
    <name evidence="3" type="ORF">kam1_1016</name>
</gene>
<evidence type="ECO:0000313" key="4">
    <source>
        <dbReference type="Proteomes" id="UP000031594"/>
    </source>
</evidence>
<reference evidence="5" key="3">
    <citation type="submission" date="2019-03" db="EMBL/GenBank/DDBJ databases">
        <title>Complete genome of Methylacidiphilum kamchatkense Kam1.</title>
        <authorList>
            <person name="Kruse T."/>
            <person name="Murarilal Ratnadevi C."/>
            <person name="Erikstad H.-A."/>
            <person name="Birkeland N.-K."/>
        </authorList>
    </citation>
    <scope>NUCLEOTIDE SEQUENCE [LARGE SCALE GENOMIC DNA]</scope>
    <source>
        <strain evidence="5">kam1</strain>
    </source>
</reference>
<feature type="domain" description="Solute-binding protein family 3/N-terminal" evidence="1">
    <location>
        <begin position="33"/>
        <end position="264"/>
    </location>
</feature>
<organism evidence="3 5">
    <name type="scientific">Methylacidiphilum kamchatkense Kam1</name>
    <dbReference type="NCBI Taxonomy" id="1202785"/>
    <lineage>
        <taxon>Bacteria</taxon>
        <taxon>Pseudomonadati</taxon>
        <taxon>Verrucomicrobiota</taxon>
        <taxon>Methylacidiphilae</taxon>
        <taxon>Methylacidiphilales</taxon>
        <taxon>Methylacidiphilaceae</taxon>
        <taxon>Methylacidiphilum (ex Ratnadevi et al. 2023)</taxon>
    </lineage>
</organism>
<name>A0A0C1UPM6_9BACT</name>
<dbReference type="SMART" id="SM00062">
    <property type="entry name" value="PBPb"/>
    <property type="match status" value="1"/>
</dbReference>
<dbReference type="STRING" id="1202785.A946_07625"/>
<dbReference type="EMBL" id="CP037899">
    <property type="protein sequence ID" value="QDQ42247.1"/>
    <property type="molecule type" value="Genomic_DNA"/>
</dbReference>
<dbReference type="Pfam" id="PF00497">
    <property type="entry name" value="SBP_bac_3"/>
    <property type="match status" value="1"/>
</dbReference>
<dbReference type="Proteomes" id="UP000315925">
    <property type="component" value="Chromosome"/>
</dbReference>
<reference evidence="3" key="2">
    <citation type="journal article" date="2019" name="BMC Genomics">
        <title>Complete genome sequence analysis of the thermoacidophilic verrucomicrobial methanotroph 'Candidatus Methylacidiphilum kamchatkense' strain Kam1 and comparison with its closest relatives.</title>
        <authorList>
            <person name="Kruse T."/>
            <person name="Ratnadevi C.M."/>
            <person name="Erikstad H.A."/>
            <person name="Birkeland N.K."/>
        </authorList>
    </citation>
    <scope>NUCLEOTIDE SEQUENCE</scope>
    <source>
        <strain evidence="3">Kam1</strain>
    </source>
</reference>
<accession>A0A0C1UPM6</accession>
<evidence type="ECO:0000313" key="5">
    <source>
        <dbReference type="Proteomes" id="UP000315925"/>
    </source>
</evidence>
<dbReference type="EMBL" id="JQNX01000005">
    <property type="protein sequence ID" value="KIE58349.1"/>
    <property type="molecule type" value="Genomic_DNA"/>
</dbReference>
<dbReference type="Gene3D" id="3.40.190.10">
    <property type="entry name" value="Periplasmic binding protein-like II"/>
    <property type="match status" value="2"/>
</dbReference>
<dbReference type="Proteomes" id="UP000031594">
    <property type="component" value="Unassembled WGS sequence"/>
</dbReference>
<reference evidence="2 4" key="1">
    <citation type="submission" date="2014-08" db="EMBL/GenBank/DDBJ databases">
        <title>Methylacidiphilum kamchatkense strain Kam1 draft genome sequence.</title>
        <authorList>
            <person name="Birkeland N.-K."/>
            <person name="Erikstad H.A."/>
        </authorList>
    </citation>
    <scope>NUCLEOTIDE SEQUENCE [LARGE SCALE GENOMIC DNA]</scope>
    <source>
        <strain evidence="2 4">Kam1</strain>
    </source>
</reference>
<evidence type="ECO:0000259" key="1">
    <source>
        <dbReference type="SMART" id="SM00062"/>
    </source>
</evidence>
<dbReference type="NCBIfam" id="TIGR03871">
    <property type="entry name" value="ABC_peri_MoxJ_2"/>
    <property type="match status" value="1"/>
</dbReference>
<sequence length="290" mass="32370">MVGLRFHFLHRLKILSFSLLFVFCIGFVCKAEELCSCADPGNLPFSNQKLEGFENKIAQIVADSLHVPLSYYWFAHQRGLVRNTLKIGKCNVIIGVPSTWGQVLTTKPYYRTSYVMVYKKDKGLNIQSLDDPALKHLKIGVLINSPPHQLLAEKGIIENVVGYSPFFDPVFHPEDFPGKIVEEVLSDKIDIGLVWGPVAGFYIKKKGAAIVMVPLTSNNPRIPMAFDISMGVKKGDQELKNKLDQVIDSKRGEILQVLEEYGVPLLKTTADIEQNTNIGKSHEVSAKTVN</sequence>
<keyword evidence="4" id="KW-1185">Reference proteome</keyword>
<dbReference type="SUPFAM" id="SSF53850">
    <property type="entry name" value="Periplasmic binding protein-like II"/>
    <property type="match status" value="1"/>
</dbReference>
<dbReference type="AlphaFoldDB" id="A0A0C1UPM6"/>
<dbReference type="InterPro" id="IPR022448">
    <property type="entry name" value="Quinoprotein_dehydrogenase"/>
</dbReference>
<dbReference type="RefSeq" id="WP_039721674.1">
    <property type="nucleotide sequence ID" value="NZ_CP037899.1"/>
</dbReference>
<protein>
    <submittedName>
        <fullName evidence="2 3">ABC transporter substrate-binding protein</fullName>
    </submittedName>
</protein>
<dbReference type="InterPro" id="IPR001638">
    <property type="entry name" value="Solute-binding_3/MltF_N"/>
</dbReference>
<proteinExistence type="predicted"/>
<evidence type="ECO:0000313" key="2">
    <source>
        <dbReference type="EMBL" id="KIE58349.1"/>
    </source>
</evidence>